<dbReference type="EMBL" id="QGMI01001199">
    <property type="protein sequence ID" value="TVY34246.1"/>
    <property type="molecule type" value="Genomic_DNA"/>
</dbReference>
<evidence type="ECO:0000256" key="5">
    <source>
        <dbReference type="ARBA" id="ARBA00022559"/>
    </source>
</evidence>
<evidence type="ECO:0000259" key="17">
    <source>
        <dbReference type="PROSITE" id="PS50873"/>
    </source>
</evidence>
<reference evidence="18 19" key="1">
    <citation type="submission" date="2018-05" db="EMBL/GenBank/DDBJ databases">
        <title>Genome sequencing and assembly of the regulated plant pathogen Lachnellula willkommii and related sister species for the development of diagnostic species identification markers.</title>
        <authorList>
            <person name="Giroux E."/>
            <person name="Bilodeau G."/>
        </authorList>
    </citation>
    <scope>NUCLEOTIDE SEQUENCE [LARGE SCALE GENOMIC DNA]</scope>
    <source>
        <strain evidence="18 19">CBS 160.35</strain>
    </source>
</reference>
<keyword evidence="7" id="KW-0479">Metal-binding</keyword>
<dbReference type="EC" id="1.11.1.-" evidence="14"/>
<keyword evidence="11" id="KW-0496">Mitochondrion</keyword>
<evidence type="ECO:0000256" key="14">
    <source>
        <dbReference type="RuleBase" id="RU363051"/>
    </source>
</evidence>
<dbReference type="SUPFAM" id="SSF48113">
    <property type="entry name" value="Heme-dependent peroxidases"/>
    <property type="match status" value="1"/>
</dbReference>
<dbReference type="FunFam" id="1.10.520.10:FF:000005">
    <property type="entry name" value="Cytochrome c peroxidase"/>
    <property type="match status" value="1"/>
</dbReference>
<keyword evidence="16" id="KW-0472">Membrane</keyword>
<comment type="subcellular location">
    <subcellularLocation>
        <location evidence="3">Mitochondrion intermembrane space</location>
    </subcellularLocation>
    <subcellularLocation>
        <location evidence="2">Mitochondrion matrix</location>
    </subcellularLocation>
</comment>
<dbReference type="PANTHER" id="PTHR31356">
    <property type="entry name" value="THYLAKOID LUMENAL 29 KDA PROTEIN, CHLOROPLASTIC-RELATED"/>
    <property type="match status" value="1"/>
</dbReference>
<evidence type="ECO:0000256" key="10">
    <source>
        <dbReference type="ARBA" id="ARBA00023004"/>
    </source>
</evidence>
<dbReference type="InterPro" id="IPR019793">
    <property type="entry name" value="Peroxidases_heam-ligand_BS"/>
</dbReference>
<comment type="catalytic activity">
    <reaction evidence="13">
        <text>2 Fe(II)-[cytochrome c] + H2O2 + 2 H(+) = 2 Fe(III)-[cytochrome c] + 2 H2O</text>
        <dbReference type="Rhea" id="RHEA:16581"/>
        <dbReference type="Rhea" id="RHEA-COMP:10350"/>
        <dbReference type="Rhea" id="RHEA-COMP:14399"/>
        <dbReference type="ChEBI" id="CHEBI:15377"/>
        <dbReference type="ChEBI" id="CHEBI:15378"/>
        <dbReference type="ChEBI" id="CHEBI:16240"/>
        <dbReference type="ChEBI" id="CHEBI:29033"/>
        <dbReference type="ChEBI" id="CHEBI:29034"/>
        <dbReference type="EC" id="1.11.1.5"/>
    </reaction>
</comment>
<dbReference type="PROSITE" id="PS00436">
    <property type="entry name" value="PEROXIDASE_2"/>
    <property type="match status" value="1"/>
</dbReference>
<dbReference type="GO" id="GO:0000302">
    <property type="term" value="P:response to reactive oxygen species"/>
    <property type="evidence" value="ECO:0007669"/>
    <property type="project" value="TreeGrafter"/>
</dbReference>
<keyword evidence="16" id="KW-1133">Transmembrane helix</keyword>
<evidence type="ECO:0000256" key="3">
    <source>
        <dbReference type="ARBA" id="ARBA00004569"/>
    </source>
</evidence>
<dbReference type="InterPro" id="IPR002207">
    <property type="entry name" value="Peroxidase_I"/>
</dbReference>
<organism evidence="18 19">
    <name type="scientific">Lachnellula occidentalis</name>
    <dbReference type="NCBI Taxonomy" id="215460"/>
    <lineage>
        <taxon>Eukaryota</taxon>
        <taxon>Fungi</taxon>
        <taxon>Dikarya</taxon>
        <taxon>Ascomycota</taxon>
        <taxon>Pezizomycotina</taxon>
        <taxon>Leotiomycetes</taxon>
        <taxon>Helotiales</taxon>
        <taxon>Lachnaceae</taxon>
        <taxon>Lachnellula</taxon>
    </lineage>
</organism>
<dbReference type="InterPro" id="IPR002016">
    <property type="entry name" value="Haem_peroxidase"/>
</dbReference>
<dbReference type="PROSITE" id="PS00435">
    <property type="entry name" value="PEROXIDASE_1"/>
    <property type="match status" value="1"/>
</dbReference>
<dbReference type="Gene3D" id="1.10.420.10">
    <property type="entry name" value="Peroxidase, domain 2"/>
    <property type="match status" value="1"/>
</dbReference>
<dbReference type="GO" id="GO:0034599">
    <property type="term" value="P:cellular response to oxidative stress"/>
    <property type="evidence" value="ECO:0007669"/>
    <property type="project" value="InterPro"/>
</dbReference>
<dbReference type="GO" id="GO:0004130">
    <property type="term" value="F:cytochrome-c peroxidase activity"/>
    <property type="evidence" value="ECO:0007669"/>
    <property type="project" value="UniProtKB-EC"/>
</dbReference>
<dbReference type="PROSITE" id="PS50873">
    <property type="entry name" value="PEROXIDASE_4"/>
    <property type="match status" value="1"/>
</dbReference>
<protein>
    <recommendedName>
        <fullName evidence="14">Peroxidase</fullName>
        <ecNumber evidence="14">1.11.1.-</ecNumber>
    </recommendedName>
</protein>
<name>A0A8H8RH62_9HELO</name>
<dbReference type="GO" id="GO:0046872">
    <property type="term" value="F:metal ion binding"/>
    <property type="evidence" value="ECO:0007669"/>
    <property type="project" value="UniProtKB-UniRule"/>
</dbReference>
<keyword evidence="19" id="KW-1185">Reference proteome</keyword>
<dbReference type="InterPro" id="IPR010255">
    <property type="entry name" value="Haem_peroxidase_sf"/>
</dbReference>
<evidence type="ECO:0000256" key="7">
    <source>
        <dbReference type="ARBA" id="ARBA00022723"/>
    </source>
</evidence>
<keyword evidence="10" id="KW-0408">Iron</keyword>
<evidence type="ECO:0000256" key="1">
    <source>
        <dbReference type="ARBA" id="ARBA00003917"/>
    </source>
</evidence>
<evidence type="ECO:0000256" key="6">
    <source>
        <dbReference type="ARBA" id="ARBA00022617"/>
    </source>
</evidence>
<dbReference type="CDD" id="cd00691">
    <property type="entry name" value="ascorbate_peroxidase"/>
    <property type="match status" value="1"/>
</dbReference>
<feature type="transmembrane region" description="Helical" evidence="16">
    <location>
        <begin position="12"/>
        <end position="31"/>
    </location>
</feature>
<dbReference type="Gene3D" id="1.10.520.10">
    <property type="match status" value="1"/>
</dbReference>
<comment type="caution">
    <text evidence="18">The sequence shown here is derived from an EMBL/GenBank/DDBJ whole genome shotgun (WGS) entry which is preliminary data.</text>
</comment>
<feature type="region of interest" description="Disordered" evidence="15">
    <location>
        <begin position="168"/>
        <end position="191"/>
    </location>
</feature>
<feature type="domain" description="Plant heme peroxidase family profile" evidence="17">
    <location>
        <begin position="68"/>
        <end position="318"/>
    </location>
</feature>
<keyword evidence="6" id="KW-0349">Heme</keyword>
<keyword evidence="8" id="KW-0809">Transit peptide</keyword>
<keyword evidence="16" id="KW-0812">Transmembrane</keyword>
<evidence type="ECO:0000256" key="8">
    <source>
        <dbReference type="ARBA" id="ARBA00022946"/>
    </source>
</evidence>
<evidence type="ECO:0000256" key="9">
    <source>
        <dbReference type="ARBA" id="ARBA00023002"/>
    </source>
</evidence>
<dbReference type="OrthoDB" id="2859658at2759"/>
<dbReference type="PANTHER" id="PTHR31356:SF58">
    <property type="entry name" value="CYTOCHROME C PEROXIDASE, MITOCHONDRIAL"/>
    <property type="match status" value="1"/>
</dbReference>
<dbReference type="AlphaFoldDB" id="A0A8H8RH62"/>
<evidence type="ECO:0000256" key="11">
    <source>
        <dbReference type="ARBA" id="ARBA00023128"/>
    </source>
</evidence>
<evidence type="ECO:0000256" key="15">
    <source>
        <dbReference type="SAM" id="MobiDB-lite"/>
    </source>
</evidence>
<dbReference type="GO" id="GO:0042744">
    <property type="term" value="P:hydrogen peroxide catabolic process"/>
    <property type="evidence" value="ECO:0007669"/>
    <property type="project" value="TreeGrafter"/>
</dbReference>
<comment type="similarity">
    <text evidence="4">Belongs to the peroxidase family. Cytochrome c peroxidase subfamily.</text>
</comment>
<dbReference type="Pfam" id="PF00141">
    <property type="entry name" value="peroxidase"/>
    <property type="match status" value="1"/>
</dbReference>
<keyword evidence="5 14" id="KW-0575">Peroxidase</keyword>
<dbReference type="Proteomes" id="UP000443090">
    <property type="component" value="Unassembled WGS sequence"/>
</dbReference>
<dbReference type="GO" id="GO:0005758">
    <property type="term" value="C:mitochondrial intermembrane space"/>
    <property type="evidence" value="ECO:0007669"/>
    <property type="project" value="UniProtKB-SubCell"/>
</dbReference>
<dbReference type="GO" id="GO:0020037">
    <property type="term" value="F:heme binding"/>
    <property type="evidence" value="ECO:0007669"/>
    <property type="project" value="UniProtKB-UniRule"/>
</dbReference>
<evidence type="ECO:0000256" key="12">
    <source>
        <dbReference type="ARBA" id="ARBA00038574"/>
    </source>
</evidence>
<proteinExistence type="inferred from homology"/>
<sequence>MSATQFQNYLASSWAAVLYLAAIGAGGYYLCAKHALLGLGNFKPTKEDYQKVYNEIASRLEEDYHYDDGSYGPILVRLAWHASGTYDTETNTGGSNGATMRVCPESSHGANAGLDIARNFLEDVKTDSFPDNDLLIYEVAKFPWITYADLWILGGVAAIQEMEGPIVPFRPGRKDRDSTFSPPDGRLPDASQGAQHLRNIFHRMGFNDQEIVALSGAHSLGRCHPDRLGFEGPWTYTPSSFSNQYYVMLTSDFWKVRNWDGPRQFQGSSSQTLMMLPTDLALVQDEIMRPWVEKYANDSSLFFHDFSKVLLKLFELGVPFEKSTERWTFTPTQA</sequence>
<gene>
    <name evidence="18" type="primary">ccp-1</name>
    <name evidence="18" type="ORF">LOCC1_G007630</name>
</gene>
<evidence type="ECO:0000313" key="19">
    <source>
        <dbReference type="Proteomes" id="UP000443090"/>
    </source>
</evidence>
<dbReference type="PRINTS" id="PR00459">
    <property type="entry name" value="ASPEROXIDASE"/>
</dbReference>
<dbReference type="InterPro" id="IPR019794">
    <property type="entry name" value="Peroxidases_AS"/>
</dbReference>
<evidence type="ECO:0000313" key="18">
    <source>
        <dbReference type="EMBL" id="TVY34246.1"/>
    </source>
</evidence>
<dbReference type="InterPro" id="IPR044831">
    <property type="entry name" value="Ccp1-like"/>
</dbReference>
<dbReference type="FunFam" id="1.10.420.10:FF:000009">
    <property type="entry name" value="Ascorbate peroxidase"/>
    <property type="match status" value="1"/>
</dbReference>
<comment type="subunit">
    <text evidence="12">Forms a one-to-one complex with cytochrome c.</text>
</comment>
<dbReference type="PRINTS" id="PR00458">
    <property type="entry name" value="PEROXIDASE"/>
</dbReference>
<accession>A0A8H8RH62</accession>
<evidence type="ECO:0000256" key="2">
    <source>
        <dbReference type="ARBA" id="ARBA00004305"/>
    </source>
</evidence>
<evidence type="ECO:0000256" key="13">
    <source>
        <dbReference type="ARBA" id="ARBA00049265"/>
    </source>
</evidence>
<dbReference type="GO" id="GO:0005759">
    <property type="term" value="C:mitochondrial matrix"/>
    <property type="evidence" value="ECO:0007669"/>
    <property type="project" value="UniProtKB-SubCell"/>
</dbReference>
<evidence type="ECO:0000256" key="16">
    <source>
        <dbReference type="SAM" id="Phobius"/>
    </source>
</evidence>
<evidence type="ECO:0000256" key="4">
    <source>
        <dbReference type="ARBA" id="ARBA00005997"/>
    </source>
</evidence>
<keyword evidence="9 14" id="KW-0560">Oxidoreductase</keyword>
<comment type="function">
    <text evidence="1">Destroys radicals which are normally produced within the cells and which are toxic to biological systems.</text>
</comment>